<dbReference type="InterPro" id="IPR054189">
    <property type="entry name" value="DUF6894"/>
</dbReference>
<dbReference type="Proteomes" id="UP000245916">
    <property type="component" value="Unassembled WGS sequence"/>
</dbReference>
<comment type="caution">
    <text evidence="2">The sequence shown here is derived from an EMBL/GenBank/DDBJ whole genome shotgun (WGS) entry which is preliminary data.</text>
</comment>
<dbReference type="AlphaFoldDB" id="A0A2U2J3E1"/>
<dbReference type="RefSeq" id="WP_109270986.1">
    <property type="nucleotide sequence ID" value="NZ_QFFF01000001.1"/>
</dbReference>
<accession>A0A2U2J3E1</accession>
<sequence length="83" mass="9575">MARYNIELRTESRVSETLQVEKADLTELRIEVARFVGDLLKDHANQIWIDEDWRVDVTDQTGLILYVMQITATNSAATAPLRR</sequence>
<evidence type="ECO:0000313" key="3">
    <source>
        <dbReference type="Proteomes" id="UP000245916"/>
    </source>
</evidence>
<name>A0A2U2J3E1_9SPHN</name>
<feature type="domain" description="DUF6894" evidence="1">
    <location>
        <begin position="3"/>
        <end position="71"/>
    </location>
</feature>
<proteinExistence type="predicted"/>
<dbReference type="OrthoDB" id="7575967at2"/>
<keyword evidence="3" id="KW-1185">Reference proteome</keyword>
<protein>
    <recommendedName>
        <fullName evidence="1">DUF6894 domain-containing protein</fullName>
    </recommendedName>
</protein>
<evidence type="ECO:0000259" key="1">
    <source>
        <dbReference type="Pfam" id="PF21834"/>
    </source>
</evidence>
<reference evidence="2 3" key="1">
    <citation type="submission" date="2018-05" db="EMBL/GenBank/DDBJ databases">
        <title>Genome of Sphingosinicella humi QZX222.</title>
        <authorList>
            <person name="Qiao Z."/>
            <person name="Wang G."/>
        </authorList>
    </citation>
    <scope>NUCLEOTIDE SEQUENCE [LARGE SCALE GENOMIC DNA]</scope>
    <source>
        <strain evidence="2 3">QZX222</strain>
    </source>
</reference>
<organism evidence="2 3">
    <name type="scientific">Allosphingosinicella humi</name>
    <dbReference type="NCBI Taxonomy" id="2068657"/>
    <lineage>
        <taxon>Bacteria</taxon>
        <taxon>Pseudomonadati</taxon>
        <taxon>Pseudomonadota</taxon>
        <taxon>Alphaproteobacteria</taxon>
        <taxon>Sphingomonadales</taxon>
        <taxon>Sphingomonadaceae</taxon>
        <taxon>Allosphingosinicella</taxon>
    </lineage>
</organism>
<dbReference type="Pfam" id="PF21834">
    <property type="entry name" value="DUF6894"/>
    <property type="match status" value="1"/>
</dbReference>
<evidence type="ECO:0000313" key="2">
    <source>
        <dbReference type="EMBL" id="PWG02847.1"/>
    </source>
</evidence>
<gene>
    <name evidence="2" type="ORF">DF286_08175</name>
</gene>
<dbReference type="EMBL" id="QFFF01000001">
    <property type="protein sequence ID" value="PWG02847.1"/>
    <property type="molecule type" value="Genomic_DNA"/>
</dbReference>